<dbReference type="EMBL" id="RYFC01000001">
    <property type="protein sequence ID" value="RTZ49755.1"/>
    <property type="molecule type" value="Genomic_DNA"/>
</dbReference>
<dbReference type="PANTHER" id="PTHR47506:SF3">
    <property type="entry name" value="HTH-TYPE TRANSCRIPTIONAL REGULATOR LMRA"/>
    <property type="match status" value="1"/>
</dbReference>
<dbReference type="SUPFAM" id="SSF46689">
    <property type="entry name" value="Homeodomain-like"/>
    <property type="match status" value="1"/>
</dbReference>
<dbReference type="PRINTS" id="PR00455">
    <property type="entry name" value="HTHTETR"/>
</dbReference>
<gene>
    <name evidence="6" type="ORF">EJ377_05590</name>
</gene>
<proteinExistence type="predicted"/>
<dbReference type="InterPro" id="IPR001647">
    <property type="entry name" value="HTH_TetR"/>
</dbReference>
<evidence type="ECO:0000313" key="6">
    <source>
        <dbReference type="EMBL" id="RTZ49755.1"/>
    </source>
</evidence>
<evidence type="ECO:0000256" key="2">
    <source>
        <dbReference type="ARBA" id="ARBA00023125"/>
    </source>
</evidence>
<reference evidence="6" key="1">
    <citation type="submission" date="2018-12" db="EMBL/GenBank/DDBJ databases">
        <title>Draft Genome Sequence of Chryseobacterium arthrosphaerae strain ED882-96 Isolated from the Blood of a Patient with Liver Cirrhosis in Taiwan.</title>
        <authorList>
            <person name="Lin J.-N."/>
            <person name="Lai C.-H."/>
            <person name="Yang C.-H."/>
            <person name="Huang Y.-H."/>
        </authorList>
    </citation>
    <scope>NUCLEOTIDE SEQUENCE [LARGE SCALE GENOMIC DNA]</scope>
    <source>
        <strain evidence="6">ED882-96</strain>
    </source>
</reference>
<accession>A0A3S0N521</accession>
<keyword evidence="2 4" id="KW-0238">DNA-binding</keyword>
<sequence>MAGLNCDSSSTCVKTKFIFILKIDRLIYFLYSFVKKRDEKEKVRERIIRVASDLFYRQGYNSTGINQIIAEADIAIGSLYNHFSSKTDLLQAYLVKEESEWLEGFENSMAKISDPGRKLLALVDYRKKRQQTSNFAGCHFIKITSETGETNPSVSAFVKAHKAKQKHLIRTLAEECYAGKPGSDIDSITENIFLLIEGAVVTSTINKQNDSFDQVKKLLRAYYLNFLII</sequence>
<dbReference type="Gene3D" id="1.10.357.10">
    <property type="entry name" value="Tetracycline Repressor, domain 2"/>
    <property type="match status" value="1"/>
</dbReference>
<keyword evidence="1" id="KW-0805">Transcription regulation</keyword>
<evidence type="ECO:0000259" key="5">
    <source>
        <dbReference type="PROSITE" id="PS50977"/>
    </source>
</evidence>
<dbReference type="InterPro" id="IPR009057">
    <property type="entry name" value="Homeodomain-like_sf"/>
</dbReference>
<name>A0A3S0N521_9FLAO</name>
<evidence type="ECO:0000256" key="1">
    <source>
        <dbReference type="ARBA" id="ARBA00023015"/>
    </source>
</evidence>
<evidence type="ECO:0000256" key="4">
    <source>
        <dbReference type="PROSITE-ProRule" id="PRU00335"/>
    </source>
</evidence>
<dbReference type="Proteomes" id="UP000276953">
    <property type="component" value="Unassembled WGS sequence"/>
</dbReference>
<dbReference type="GO" id="GO:0003677">
    <property type="term" value="F:DNA binding"/>
    <property type="evidence" value="ECO:0007669"/>
    <property type="project" value="UniProtKB-UniRule"/>
</dbReference>
<dbReference type="SUPFAM" id="SSF48498">
    <property type="entry name" value="Tetracyclin repressor-like, C-terminal domain"/>
    <property type="match status" value="1"/>
</dbReference>
<organism evidence="6">
    <name type="scientific">Chryseobacterium arthrosphaerae</name>
    <dbReference type="NCBI Taxonomy" id="651561"/>
    <lineage>
        <taxon>Bacteria</taxon>
        <taxon>Pseudomonadati</taxon>
        <taxon>Bacteroidota</taxon>
        <taxon>Flavobacteriia</taxon>
        <taxon>Flavobacteriales</taxon>
        <taxon>Weeksellaceae</taxon>
        <taxon>Chryseobacterium group</taxon>
        <taxon>Chryseobacterium</taxon>
    </lineage>
</organism>
<dbReference type="AlphaFoldDB" id="A0A3S0N521"/>
<feature type="DNA-binding region" description="H-T-H motif" evidence="4">
    <location>
        <begin position="64"/>
        <end position="83"/>
    </location>
</feature>
<evidence type="ECO:0000256" key="3">
    <source>
        <dbReference type="ARBA" id="ARBA00023163"/>
    </source>
</evidence>
<protein>
    <submittedName>
        <fullName evidence="6">TetR/AcrR family transcriptional regulator</fullName>
    </submittedName>
</protein>
<dbReference type="PROSITE" id="PS50977">
    <property type="entry name" value="HTH_TETR_2"/>
    <property type="match status" value="1"/>
</dbReference>
<keyword evidence="3" id="KW-0804">Transcription</keyword>
<dbReference type="PANTHER" id="PTHR47506">
    <property type="entry name" value="TRANSCRIPTIONAL REGULATORY PROTEIN"/>
    <property type="match status" value="1"/>
</dbReference>
<dbReference type="InterPro" id="IPR036271">
    <property type="entry name" value="Tet_transcr_reg_TetR-rel_C_sf"/>
</dbReference>
<comment type="caution">
    <text evidence="6">The sequence shown here is derived from an EMBL/GenBank/DDBJ whole genome shotgun (WGS) entry which is preliminary data.</text>
</comment>
<dbReference type="Pfam" id="PF00440">
    <property type="entry name" value="TetR_N"/>
    <property type="match status" value="1"/>
</dbReference>
<feature type="domain" description="HTH tetR-type" evidence="5">
    <location>
        <begin position="41"/>
        <end position="101"/>
    </location>
</feature>